<gene>
    <name evidence="6" type="ORF">PF002_g4535</name>
    <name evidence="5" type="ORF">PF004_g16642</name>
    <name evidence="4" type="ORF">PF005_g21450</name>
    <name evidence="3" type="ORF">PF007_g17765</name>
    <name evidence="2" type="ORF">PF010_g17332</name>
    <name evidence="1" type="ORF">PF011_g16781</name>
</gene>
<evidence type="ECO:0000313" key="7">
    <source>
        <dbReference type="Proteomes" id="UP000433483"/>
    </source>
</evidence>
<evidence type="ECO:0008006" key="13">
    <source>
        <dbReference type="Google" id="ProtNLM"/>
    </source>
</evidence>
<dbReference type="EMBL" id="QXGD01000141">
    <property type="protein sequence ID" value="KAE9250912.1"/>
    <property type="molecule type" value="Genomic_DNA"/>
</dbReference>
<sequence>MSAEVCELVAAMTNVDPTKWISLSRVLKTVKYLRMEI</sequence>
<comment type="caution">
    <text evidence="1">The sequence shown here is derived from an EMBL/GenBank/DDBJ whole genome shotgun (WGS) entry which is preliminary data.</text>
</comment>
<dbReference type="Proteomes" id="UP000441208">
    <property type="component" value="Unassembled WGS sequence"/>
</dbReference>
<evidence type="ECO:0000313" key="1">
    <source>
        <dbReference type="EMBL" id="KAE8994292.1"/>
    </source>
</evidence>
<dbReference type="Proteomes" id="UP000460718">
    <property type="component" value="Unassembled WGS sequence"/>
</dbReference>
<evidence type="ECO:0000313" key="2">
    <source>
        <dbReference type="EMBL" id="KAE9093837.1"/>
    </source>
</evidence>
<evidence type="ECO:0000313" key="4">
    <source>
        <dbReference type="EMBL" id="KAE9184965.1"/>
    </source>
</evidence>
<name>A0A6A3JJJ7_9STRA</name>
<accession>A0A6A3JJJ7</accession>
<dbReference type="EMBL" id="QXGB01001830">
    <property type="protein sequence ID" value="KAE9184965.1"/>
    <property type="molecule type" value="Genomic_DNA"/>
</dbReference>
<dbReference type="OrthoDB" id="10279285at2759"/>
<evidence type="ECO:0000313" key="9">
    <source>
        <dbReference type="Proteomes" id="UP000441208"/>
    </source>
</evidence>
<dbReference type="EMBL" id="QXFZ01001225">
    <property type="protein sequence ID" value="KAE9094420.1"/>
    <property type="molecule type" value="Genomic_DNA"/>
</dbReference>
<reference evidence="10 11" key="1">
    <citation type="submission" date="2018-09" db="EMBL/GenBank/DDBJ databases">
        <title>Genomic investigation of the strawberry pathogen Phytophthora fragariae indicates pathogenicity is determined by transcriptional variation in three key races.</title>
        <authorList>
            <person name="Adams T.M."/>
            <person name="Armitage A.D."/>
            <person name="Sobczyk M.K."/>
            <person name="Bates H.J."/>
            <person name="Dunwell J.M."/>
            <person name="Nellist C.F."/>
            <person name="Harrison R.J."/>
        </authorList>
    </citation>
    <scope>NUCLEOTIDE SEQUENCE [LARGE SCALE GENOMIC DNA]</scope>
    <source>
        <strain evidence="6 8">BC-1</strain>
        <strain evidence="5 11">BC-23</strain>
        <strain evidence="4 7">NOV-27</strain>
        <strain evidence="3 9">NOV-71</strain>
        <strain evidence="2 12">ONT-3</strain>
        <strain evidence="1 10">SCRP245</strain>
    </source>
</reference>
<dbReference type="Proteomes" id="UP000440367">
    <property type="component" value="Unassembled WGS sequence"/>
</dbReference>
<dbReference type="EMBL" id="QXFW01001226">
    <property type="protein sequence ID" value="KAE8994292.1"/>
    <property type="molecule type" value="Genomic_DNA"/>
</dbReference>
<evidence type="ECO:0000313" key="8">
    <source>
        <dbReference type="Proteomes" id="UP000440367"/>
    </source>
</evidence>
<keyword evidence="7" id="KW-1185">Reference proteome</keyword>
<organism evidence="1 10">
    <name type="scientific">Phytophthora fragariae</name>
    <dbReference type="NCBI Taxonomy" id="53985"/>
    <lineage>
        <taxon>Eukaryota</taxon>
        <taxon>Sar</taxon>
        <taxon>Stramenopiles</taxon>
        <taxon>Oomycota</taxon>
        <taxon>Peronosporomycetes</taxon>
        <taxon>Peronosporales</taxon>
        <taxon>Peronosporaceae</taxon>
        <taxon>Phytophthora</taxon>
    </lineage>
</organism>
<dbReference type="Proteomes" id="UP000476176">
    <property type="component" value="Unassembled WGS sequence"/>
</dbReference>
<dbReference type="Proteomes" id="UP000433483">
    <property type="component" value="Unassembled WGS sequence"/>
</dbReference>
<dbReference type="AlphaFoldDB" id="A0A6A3JJJ7"/>
<evidence type="ECO:0000313" key="3">
    <source>
        <dbReference type="EMBL" id="KAE9094420.1"/>
    </source>
</evidence>
<evidence type="ECO:0000313" key="11">
    <source>
        <dbReference type="Proteomes" id="UP000476176"/>
    </source>
</evidence>
<dbReference type="EMBL" id="QXFX01001244">
    <property type="protein sequence ID" value="KAE9093837.1"/>
    <property type="molecule type" value="Genomic_DNA"/>
</dbReference>
<evidence type="ECO:0000313" key="12">
    <source>
        <dbReference type="Proteomes" id="UP000488956"/>
    </source>
</evidence>
<dbReference type="EMBL" id="QXGC01001193">
    <property type="protein sequence ID" value="KAE9208861.1"/>
    <property type="molecule type" value="Genomic_DNA"/>
</dbReference>
<evidence type="ECO:0000313" key="5">
    <source>
        <dbReference type="EMBL" id="KAE9208861.1"/>
    </source>
</evidence>
<dbReference type="Proteomes" id="UP000488956">
    <property type="component" value="Unassembled WGS sequence"/>
</dbReference>
<evidence type="ECO:0000313" key="6">
    <source>
        <dbReference type="EMBL" id="KAE9250912.1"/>
    </source>
</evidence>
<proteinExistence type="predicted"/>
<protein>
    <recommendedName>
        <fullName evidence="13">ENTH domain-containing protein</fullName>
    </recommendedName>
</protein>
<evidence type="ECO:0000313" key="10">
    <source>
        <dbReference type="Proteomes" id="UP000460718"/>
    </source>
</evidence>